<organism evidence="2 3">
    <name type="scientific">Sphaerobolus stellatus (strain SS14)</name>
    <dbReference type="NCBI Taxonomy" id="990650"/>
    <lineage>
        <taxon>Eukaryota</taxon>
        <taxon>Fungi</taxon>
        <taxon>Dikarya</taxon>
        <taxon>Basidiomycota</taxon>
        <taxon>Agaricomycotina</taxon>
        <taxon>Agaricomycetes</taxon>
        <taxon>Phallomycetidae</taxon>
        <taxon>Geastrales</taxon>
        <taxon>Sphaerobolaceae</taxon>
        <taxon>Sphaerobolus</taxon>
    </lineage>
</organism>
<protein>
    <recommendedName>
        <fullName evidence="1">SigF-like NTF2-like domain-containing protein</fullName>
    </recommendedName>
</protein>
<dbReference type="HOGENOM" id="CLU_079426_2_0_1"/>
<dbReference type="Proteomes" id="UP000054279">
    <property type="component" value="Unassembled WGS sequence"/>
</dbReference>
<evidence type="ECO:0000313" key="2">
    <source>
        <dbReference type="EMBL" id="KIJ47847.1"/>
    </source>
</evidence>
<dbReference type="EMBL" id="KN837100">
    <property type="protein sequence ID" value="KIJ47847.1"/>
    <property type="molecule type" value="Genomic_DNA"/>
</dbReference>
<dbReference type="PANTHER" id="PTHR35393:SF1">
    <property type="entry name" value="SNOAL-LIKE DOMAIN-CONTAINING PROTEIN"/>
    <property type="match status" value="1"/>
</dbReference>
<sequence>MQDPEREIGNIVLQLTTSTDADKQQAAIDRYFTHDASLDHPVVKVNPSIDSRQSILHIFVFYRFGSSRSKLQVLDVVYNPDSMKIFVNISHEMSQFFNPFAPTHGNMLVQLDLVKRNKLYYIKVQNDYYMPEELVSLNFPFFVPILNFVKQRVNVILLTLAVSVLQTWGFWRVSTRR</sequence>
<dbReference type="InterPro" id="IPR057514">
    <property type="entry name" value="NTF2_SigF"/>
</dbReference>
<dbReference type="PANTHER" id="PTHR35393">
    <property type="entry name" value="CHROMOSOME 1, WHOLE GENOME SHOTGUN SEQUENCE"/>
    <property type="match status" value="1"/>
</dbReference>
<evidence type="ECO:0000313" key="3">
    <source>
        <dbReference type="Proteomes" id="UP000054279"/>
    </source>
</evidence>
<proteinExistence type="predicted"/>
<dbReference type="Pfam" id="PF24840">
    <property type="entry name" value="NTF2_SigF"/>
    <property type="match status" value="1"/>
</dbReference>
<dbReference type="AlphaFoldDB" id="A0A0C9VVV3"/>
<evidence type="ECO:0000259" key="1">
    <source>
        <dbReference type="Pfam" id="PF24840"/>
    </source>
</evidence>
<keyword evidence="3" id="KW-1185">Reference proteome</keyword>
<feature type="domain" description="SigF-like NTF2-like" evidence="1">
    <location>
        <begin position="1"/>
        <end position="169"/>
    </location>
</feature>
<name>A0A0C9VVV3_SPHS4</name>
<gene>
    <name evidence="2" type="ORF">M422DRAFT_28647</name>
</gene>
<reference evidence="2 3" key="1">
    <citation type="submission" date="2014-06" db="EMBL/GenBank/DDBJ databases">
        <title>Evolutionary Origins and Diversification of the Mycorrhizal Mutualists.</title>
        <authorList>
            <consortium name="DOE Joint Genome Institute"/>
            <consortium name="Mycorrhizal Genomics Consortium"/>
            <person name="Kohler A."/>
            <person name="Kuo A."/>
            <person name="Nagy L.G."/>
            <person name="Floudas D."/>
            <person name="Copeland A."/>
            <person name="Barry K.W."/>
            <person name="Cichocki N."/>
            <person name="Veneault-Fourrey C."/>
            <person name="LaButti K."/>
            <person name="Lindquist E.A."/>
            <person name="Lipzen A."/>
            <person name="Lundell T."/>
            <person name="Morin E."/>
            <person name="Murat C."/>
            <person name="Riley R."/>
            <person name="Ohm R."/>
            <person name="Sun H."/>
            <person name="Tunlid A."/>
            <person name="Henrissat B."/>
            <person name="Grigoriev I.V."/>
            <person name="Hibbett D.S."/>
            <person name="Martin F."/>
        </authorList>
    </citation>
    <scope>NUCLEOTIDE SEQUENCE [LARGE SCALE GENOMIC DNA]</scope>
    <source>
        <strain evidence="2 3">SS14</strain>
    </source>
</reference>
<accession>A0A0C9VVV3</accession>
<dbReference type="OrthoDB" id="2344312at2759"/>